<dbReference type="SMART" id="SM00184">
    <property type="entry name" value="RING"/>
    <property type="match status" value="1"/>
</dbReference>
<comment type="subcellular location">
    <subcellularLocation>
        <location evidence="2">Membrane</location>
        <topology evidence="2">Multi-pass membrane protein</topology>
    </subcellularLocation>
</comment>
<name>A0A8T0JLC5_PHAAN</name>
<dbReference type="PANTHER" id="PTHR45977">
    <property type="entry name" value="TARGET OF ERK KINASE MPK-1"/>
    <property type="match status" value="1"/>
</dbReference>
<dbReference type="EMBL" id="JABFOF010000010">
    <property type="protein sequence ID" value="KAG2376259.1"/>
    <property type="molecule type" value="Genomic_DNA"/>
</dbReference>
<evidence type="ECO:0000256" key="11">
    <source>
        <dbReference type="ARBA" id="ARBA00023136"/>
    </source>
</evidence>
<evidence type="ECO:0000256" key="12">
    <source>
        <dbReference type="PROSITE-ProRule" id="PRU00175"/>
    </source>
</evidence>
<keyword evidence="7 12" id="KW-0863">Zinc-finger</keyword>
<dbReference type="InterPro" id="IPR001841">
    <property type="entry name" value="Znf_RING"/>
</dbReference>
<dbReference type="AlphaFoldDB" id="A0A8T0JLC5"/>
<sequence length="196" mass="22302">MTVLGMNRRFSYNISLSGENDINDLMPTALFRFKIRVFYESTSVPAESIKECNHVSTSTTTLFDTTIIDRLVNTVANEIRGIFHIDDHATTSSESQPSEIPLWIVINVTDSSMHTATQYPLRTVPAAKEPIDTLLKKSTVLQTKCCCCICLDEFDLNAECYTLPCQHFFHQKCITRWLHTSQTCPMCRQPLQTLKD</sequence>
<evidence type="ECO:0000256" key="6">
    <source>
        <dbReference type="ARBA" id="ARBA00022723"/>
    </source>
</evidence>
<evidence type="ECO:0000256" key="2">
    <source>
        <dbReference type="ARBA" id="ARBA00004141"/>
    </source>
</evidence>
<protein>
    <recommendedName>
        <fullName evidence="3">RING-type E3 ubiquitin transferase</fullName>
        <ecNumber evidence="3">2.3.2.27</ecNumber>
    </recommendedName>
</protein>
<evidence type="ECO:0000256" key="9">
    <source>
        <dbReference type="ARBA" id="ARBA00022833"/>
    </source>
</evidence>
<feature type="domain" description="RING-type" evidence="13">
    <location>
        <begin position="147"/>
        <end position="188"/>
    </location>
</feature>
<comment type="caution">
    <text evidence="14">The sequence shown here is derived from an EMBL/GenBank/DDBJ whole genome shotgun (WGS) entry which is preliminary data.</text>
</comment>
<keyword evidence="5" id="KW-0812">Transmembrane</keyword>
<dbReference type="GO" id="GO:0016020">
    <property type="term" value="C:membrane"/>
    <property type="evidence" value="ECO:0007669"/>
    <property type="project" value="UniProtKB-SubCell"/>
</dbReference>
<evidence type="ECO:0000313" key="15">
    <source>
        <dbReference type="Proteomes" id="UP000743370"/>
    </source>
</evidence>
<keyword evidence="4" id="KW-0808">Transferase</keyword>
<proteinExistence type="predicted"/>
<dbReference type="CDD" id="cd16454">
    <property type="entry name" value="RING-H2_PA-TM-RING"/>
    <property type="match status" value="1"/>
</dbReference>
<evidence type="ECO:0000313" key="14">
    <source>
        <dbReference type="EMBL" id="KAG2376259.1"/>
    </source>
</evidence>
<keyword evidence="9" id="KW-0862">Zinc</keyword>
<accession>A0A8T0JLC5</accession>
<evidence type="ECO:0000256" key="1">
    <source>
        <dbReference type="ARBA" id="ARBA00000900"/>
    </source>
</evidence>
<dbReference type="Gene3D" id="3.30.40.10">
    <property type="entry name" value="Zinc/RING finger domain, C3HC4 (zinc finger)"/>
    <property type="match status" value="1"/>
</dbReference>
<organism evidence="14 15">
    <name type="scientific">Phaseolus angularis</name>
    <name type="common">Azuki bean</name>
    <name type="synonym">Vigna angularis</name>
    <dbReference type="NCBI Taxonomy" id="3914"/>
    <lineage>
        <taxon>Eukaryota</taxon>
        <taxon>Viridiplantae</taxon>
        <taxon>Streptophyta</taxon>
        <taxon>Embryophyta</taxon>
        <taxon>Tracheophyta</taxon>
        <taxon>Spermatophyta</taxon>
        <taxon>Magnoliopsida</taxon>
        <taxon>eudicotyledons</taxon>
        <taxon>Gunneridae</taxon>
        <taxon>Pentapetalae</taxon>
        <taxon>rosids</taxon>
        <taxon>fabids</taxon>
        <taxon>Fabales</taxon>
        <taxon>Fabaceae</taxon>
        <taxon>Papilionoideae</taxon>
        <taxon>50 kb inversion clade</taxon>
        <taxon>NPAAA clade</taxon>
        <taxon>indigoferoid/millettioid clade</taxon>
        <taxon>Phaseoleae</taxon>
        <taxon>Vigna</taxon>
    </lineage>
</organism>
<reference evidence="14 15" key="1">
    <citation type="submission" date="2020-05" db="EMBL/GenBank/DDBJ databases">
        <title>Vigna angularis (adzuki bean) Var. LongXiaoDou No. 4 denovo assembly.</title>
        <authorList>
            <person name="Xiang H."/>
        </authorList>
    </citation>
    <scope>NUCLEOTIDE SEQUENCE [LARGE SCALE GENOMIC DNA]</scope>
    <source>
        <tissue evidence="14">Leaf</tissue>
    </source>
</reference>
<evidence type="ECO:0000259" key="13">
    <source>
        <dbReference type="PROSITE" id="PS50089"/>
    </source>
</evidence>
<evidence type="ECO:0000256" key="4">
    <source>
        <dbReference type="ARBA" id="ARBA00022679"/>
    </source>
</evidence>
<dbReference type="Proteomes" id="UP000743370">
    <property type="component" value="Unassembled WGS sequence"/>
</dbReference>
<evidence type="ECO:0000256" key="8">
    <source>
        <dbReference type="ARBA" id="ARBA00022786"/>
    </source>
</evidence>
<keyword evidence="8" id="KW-0833">Ubl conjugation pathway</keyword>
<keyword evidence="6" id="KW-0479">Metal-binding</keyword>
<dbReference type="EC" id="2.3.2.27" evidence="3"/>
<evidence type="ECO:0000256" key="10">
    <source>
        <dbReference type="ARBA" id="ARBA00022989"/>
    </source>
</evidence>
<dbReference type="PROSITE" id="PS50089">
    <property type="entry name" value="ZF_RING_2"/>
    <property type="match status" value="1"/>
</dbReference>
<evidence type="ECO:0000256" key="5">
    <source>
        <dbReference type="ARBA" id="ARBA00022692"/>
    </source>
</evidence>
<comment type="catalytic activity">
    <reaction evidence="1">
        <text>S-ubiquitinyl-[E2 ubiquitin-conjugating enzyme]-L-cysteine + [acceptor protein]-L-lysine = [E2 ubiquitin-conjugating enzyme]-L-cysteine + N(6)-ubiquitinyl-[acceptor protein]-L-lysine.</text>
        <dbReference type="EC" id="2.3.2.27"/>
    </reaction>
</comment>
<dbReference type="GO" id="GO:0061630">
    <property type="term" value="F:ubiquitin protein ligase activity"/>
    <property type="evidence" value="ECO:0007669"/>
    <property type="project" value="UniProtKB-EC"/>
</dbReference>
<dbReference type="GO" id="GO:0008270">
    <property type="term" value="F:zinc ion binding"/>
    <property type="evidence" value="ECO:0007669"/>
    <property type="project" value="UniProtKB-KW"/>
</dbReference>
<dbReference type="PANTHER" id="PTHR45977:SF4">
    <property type="entry name" value="RING-TYPE DOMAIN-CONTAINING PROTEIN"/>
    <property type="match status" value="1"/>
</dbReference>
<gene>
    <name evidence="14" type="ORF">HKW66_Vig0155870</name>
</gene>
<dbReference type="Pfam" id="PF13639">
    <property type="entry name" value="zf-RING_2"/>
    <property type="match status" value="1"/>
</dbReference>
<evidence type="ECO:0000256" key="3">
    <source>
        <dbReference type="ARBA" id="ARBA00012483"/>
    </source>
</evidence>
<keyword evidence="10" id="KW-1133">Transmembrane helix</keyword>
<dbReference type="SUPFAM" id="SSF57850">
    <property type="entry name" value="RING/U-box"/>
    <property type="match status" value="1"/>
</dbReference>
<dbReference type="InterPro" id="IPR013083">
    <property type="entry name" value="Znf_RING/FYVE/PHD"/>
</dbReference>
<evidence type="ECO:0000256" key="7">
    <source>
        <dbReference type="ARBA" id="ARBA00022771"/>
    </source>
</evidence>
<keyword evidence="11" id="KW-0472">Membrane</keyword>
<dbReference type="GO" id="GO:0016567">
    <property type="term" value="P:protein ubiquitination"/>
    <property type="evidence" value="ECO:0007669"/>
    <property type="project" value="TreeGrafter"/>
</dbReference>
<dbReference type="GO" id="GO:0006511">
    <property type="term" value="P:ubiquitin-dependent protein catabolic process"/>
    <property type="evidence" value="ECO:0007669"/>
    <property type="project" value="TreeGrafter"/>
</dbReference>